<reference evidence="2 3" key="1">
    <citation type="journal article" date="2013" name="Nature">
        <title>Insights into bilaterian evolution from three spiralian genomes.</title>
        <authorList>
            <person name="Simakov O."/>
            <person name="Marletaz F."/>
            <person name="Cho S.J."/>
            <person name="Edsinger-Gonzales E."/>
            <person name="Havlak P."/>
            <person name="Hellsten U."/>
            <person name="Kuo D.H."/>
            <person name="Larsson T."/>
            <person name="Lv J."/>
            <person name="Arendt D."/>
            <person name="Savage R."/>
            <person name="Osoegawa K."/>
            <person name="de Jong P."/>
            <person name="Grimwood J."/>
            <person name="Chapman J.A."/>
            <person name="Shapiro H."/>
            <person name="Aerts A."/>
            <person name="Otillar R.P."/>
            <person name="Terry A.Y."/>
            <person name="Boore J.L."/>
            <person name="Grigoriev I.V."/>
            <person name="Lindberg D.R."/>
            <person name="Seaver E.C."/>
            <person name="Weisblat D.A."/>
            <person name="Putnam N.H."/>
            <person name="Rokhsar D.S."/>
        </authorList>
    </citation>
    <scope>NUCLEOTIDE SEQUENCE [LARGE SCALE GENOMIC DNA]</scope>
</reference>
<dbReference type="RefSeq" id="XP_009047716.1">
    <property type="nucleotide sequence ID" value="XM_009049468.1"/>
</dbReference>
<proteinExistence type="predicted"/>
<organism evidence="2 3">
    <name type="scientific">Lottia gigantea</name>
    <name type="common">Giant owl limpet</name>
    <dbReference type="NCBI Taxonomy" id="225164"/>
    <lineage>
        <taxon>Eukaryota</taxon>
        <taxon>Metazoa</taxon>
        <taxon>Spiralia</taxon>
        <taxon>Lophotrochozoa</taxon>
        <taxon>Mollusca</taxon>
        <taxon>Gastropoda</taxon>
        <taxon>Patellogastropoda</taxon>
        <taxon>Lottioidea</taxon>
        <taxon>Lottiidae</taxon>
        <taxon>Lottia</taxon>
    </lineage>
</organism>
<feature type="region of interest" description="Disordered" evidence="1">
    <location>
        <begin position="1"/>
        <end position="42"/>
    </location>
</feature>
<feature type="compositionally biased region" description="Polar residues" evidence="1">
    <location>
        <begin position="1"/>
        <end position="12"/>
    </location>
</feature>
<name>V4B6B4_LOTGI</name>
<dbReference type="AlphaFoldDB" id="V4B6B4"/>
<dbReference type="EMBL" id="KB200454">
    <property type="protein sequence ID" value="ESP01632.1"/>
    <property type="molecule type" value="Genomic_DNA"/>
</dbReference>
<dbReference type="CTD" id="20242131"/>
<accession>V4B6B4</accession>
<dbReference type="Proteomes" id="UP000030746">
    <property type="component" value="Unassembled WGS sequence"/>
</dbReference>
<evidence type="ECO:0000313" key="2">
    <source>
        <dbReference type="EMBL" id="ESP01632.1"/>
    </source>
</evidence>
<protein>
    <submittedName>
        <fullName evidence="2">Uncharacterized protein</fullName>
    </submittedName>
</protein>
<dbReference type="KEGG" id="lgi:LOTGIDRAFT_172580"/>
<feature type="compositionally biased region" description="Polar residues" evidence="1">
    <location>
        <begin position="234"/>
        <end position="257"/>
    </location>
</feature>
<feature type="compositionally biased region" description="Polar residues" evidence="1">
    <location>
        <begin position="269"/>
        <end position="298"/>
    </location>
</feature>
<gene>
    <name evidence="2" type="ORF">LOTGIDRAFT_172580</name>
</gene>
<feature type="region of interest" description="Disordered" evidence="1">
    <location>
        <begin position="234"/>
        <end position="323"/>
    </location>
</feature>
<sequence>MKPNQGRNQVVARNTHKRSDEELAVSGNRLVNNGVGESSDDTTSLQENLFESVGDNLETSLVQNDVLNQHRNPPIPYVQNQVHGEPISARPKVANVPGNGVSNFQKSGDSKSFREKLGKFIKPQVIGLKLSQFNLFGKNYKVNKGETSSNCRPQANHNVLVDETSPLNPPEENHSNLHRQTEVYLQNGQTHTRPTNLALQVMGNQCTTDHDNISPSYIENRLGFAEVGVAKLHQSNDPQSSVLRVKNGVQSKSTSDLSPAKKSKLQETVIGNSADGQSRRPTSLSLKDSSESPVNSDGDTIRRSAPNMVHKDHKNTNSSDKIKRRVKTPVLVNKSRFSLYDDRLMFQSDIVQNNSCVKQLPKTSTSFHQLKTFTSSDQKNTDNTNLVII</sequence>
<dbReference type="HOGENOM" id="CLU_710356_0_0_1"/>
<evidence type="ECO:0000313" key="3">
    <source>
        <dbReference type="Proteomes" id="UP000030746"/>
    </source>
</evidence>
<dbReference type="GeneID" id="20242131"/>
<dbReference type="STRING" id="225164.V4B6B4"/>
<keyword evidence="3" id="KW-1185">Reference proteome</keyword>
<evidence type="ECO:0000256" key="1">
    <source>
        <dbReference type="SAM" id="MobiDB-lite"/>
    </source>
</evidence>